<dbReference type="Gene3D" id="3.40.50.300">
    <property type="entry name" value="P-loop containing nucleotide triphosphate hydrolases"/>
    <property type="match status" value="1"/>
</dbReference>
<accession>A0ABP9VY50</accession>
<comment type="caution">
    <text evidence="2">The sequence shown here is derived from an EMBL/GenBank/DDBJ whole genome shotgun (WGS) entry which is preliminary data.</text>
</comment>
<gene>
    <name evidence="2" type="ORF">Rcae01_05014</name>
</gene>
<dbReference type="InterPro" id="IPR027417">
    <property type="entry name" value="P-loop_NTPase"/>
</dbReference>
<reference evidence="2 3" key="1">
    <citation type="submission" date="2024-02" db="EMBL/GenBank/DDBJ databases">
        <title>Rhodopirellula caenicola NBRC 110016.</title>
        <authorList>
            <person name="Ichikawa N."/>
            <person name="Katano-Makiyama Y."/>
            <person name="Hidaka K."/>
        </authorList>
    </citation>
    <scope>NUCLEOTIDE SEQUENCE [LARGE SCALE GENOMIC DNA]</scope>
    <source>
        <strain evidence="2 3">NBRC 110016</strain>
    </source>
</reference>
<dbReference type="EMBL" id="BAABRO010000014">
    <property type="protein sequence ID" value="GAA5509515.1"/>
    <property type="molecule type" value="Genomic_DNA"/>
</dbReference>
<name>A0ABP9VY50_9BACT</name>
<dbReference type="InterPro" id="IPR051396">
    <property type="entry name" value="Bact_Antivir_Def_Nuclease"/>
</dbReference>
<dbReference type="PANTHER" id="PTHR43581:SF2">
    <property type="entry name" value="EXCINUCLEASE ATPASE SUBUNIT"/>
    <property type="match status" value="1"/>
</dbReference>
<sequence>MKYQVISSFKGIKPKPNYAYLVEDTWDDWFEFSTQYGLYVFDSKSERHQIGDVKIGQYRMKEDQRRPNISSKFDSLDKRFFSLGQDASYYENLNTLKPEVRTKILIDLNDLALNPTEINRAKRERVTTRSLLRSIPVATVRNQFHRMTKGGARLTRYDFAYTPATRAGTRPLPVALQFNVVPESNPPSNIHVLIGRNGVGKTHTLSQMTSCLVGNSSGKSSGAFIFNEDFGSYSNSFANLVSVSFSAFDSFIPPTNAQEKESETEYCYIGLKRSTGGKYSGRPKSPQMLTNEFVKAIFECMTGARQERWQNALQTLEADPIFKEADVASLATFSEDQESFKSLAEKLFEKLSSGHKIVLLTMTRLVETVSECTLILLDEPEAHLHPPLLSAFIRALSDLLTNQNGVAIIATHSPVILQEVPSNCVWKLQRTGFALKAERPECETFGENVGVLTSEVFGLEVTHSGFHKMLREAVDKGLSYKAILRKFDDSLGGEARAIAMSLTALRDSKED</sequence>
<evidence type="ECO:0000313" key="2">
    <source>
        <dbReference type="EMBL" id="GAA5509515.1"/>
    </source>
</evidence>
<evidence type="ECO:0000313" key="3">
    <source>
        <dbReference type="Proteomes" id="UP001416858"/>
    </source>
</evidence>
<evidence type="ECO:0000259" key="1">
    <source>
        <dbReference type="Pfam" id="PF13304"/>
    </source>
</evidence>
<proteinExistence type="predicted"/>
<dbReference type="Proteomes" id="UP001416858">
    <property type="component" value="Unassembled WGS sequence"/>
</dbReference>
<protein>
    <recommendedName>
        <fullName evidence="1">ATPase AAA-type core domain-containing protein</fullName>
    </recommendedName>
</protein>
<dbReference type="InterPro" id="IPR003959">
    <property type="entry name" value="ATPase_AAA_core"/>
</dbReference>
<dbReference type="RefSeq" id="WP_345686631.1">
    <property type="nucleotide sequence ID" value="NZ_BAABRO010000014.1"/>
</dbReference>
<keyword evidence="3" id="KW-1185">Reference proteome</keyword>
<dbReference type="Pfam" id="PF13304">
    <property type="entry name" value="AAA_21"/>
    <property type="match status" value="1"/>
</dbReference>
<feature type="domain" description="ATPase AAA-type core" evidence="1">
    <location>
        <begin position="349"/>
        <end position="417"/>
    </location>
</feature>
<dbReference type="PANTHER" id="PTHR43581">
    <property type="entry name" value="ATP/GTP PHOSPHATASE"/>
    <property type="match status" value="1"/>
</dbReference>
<organism evidence="2 3">
    <name type="scientific">Novipirellula caenicola</name>
    <dbReference type="NCBI Taxonomy" id="1536901"/>
    <lineage>
        <taxon>Bacteria</taxon>
        <taxon>Pseudomonadati</taxon>
        <taxon>Planctomycetota</taxon>
        <taxon>Planctomycetia</taxon>
        <taxon>Pirellulales</taxon>
        <taxon>Pirellulaceae</taxon>
        <taxon>Novipirellula</taxon>
    </lineage>
</organism>
<dbReference type="SUPFAM" id="SSF52540">
    <property type="entry name" value="P-loop containing nucleoside triphosphate hydrolases"/>
    <property type="match status" value="1"/>
</dbReference>